<dbReference type="InterPro" id="IPR039425">
    <property type="entry name" value="RNA_pol_sigma-70-like"/>
</dbReference>
<dbReference type="InterPro" id="IPR007627">
    <property type="entry name" value="RNA_pol_sigma70_r2"/>
</dbReference>
<dbReference type="PANTHER" id="PTHR43133:SF25">
    <property type="entry name" value="RNA POLYMERASE SIGMA FACTOR RFAY-RELATED"/>
    <property type="match status" value="1"/>
</dbReference>
<keyword evidence="8" id="KW-1185">Reference proteome</keyword>
<evidence type="ECO:0000313" key="8">
    <source>
        <dbReference type="Proteomes" id="UP000242367"/>
    </source>
</evidence>
<dbReference type="NCBIfam" id="TIGR02937">
    <property type="entry name" value="sigma70-ECF"/>
    <property type="match status" value="1"/>
</dbReference>
<keyword evidence="2" id="KW-0805">Transcription regulation</keyword>
<dbReference type="GO" id="GO:0006352">
    <property type="term" value="P:DNA-templated transcription initiation"/>
    <property type="evidence" value="ECO:0007669"/>
    <property type="project" value="InterPro"/>
</dbReference>
<dbReference type="Pfam" id="PF04542">
    <property type="entry name" value="Sigma70_r2"/>
    <property type="match status" value="1"/>
</dbReference>
<name>A0A2P4UL02_9ACTN</name>
<dbReference type="InterPro" id="IPR013249">
    <property type="entry name" value="RNA_pol_sigma70_r4_t2"/>
</dbReference>
<dbReference type="SUPFAM" id="SSF88946">
    <property type="entry name" value="Sigma2 domain of RNA polymerase sigma factors"/>
    <property type="match status" value="1"/>
</dbReference>
<sequence length="202" mass="22271">MIALIPSGRAAPPAAGDARIIWSSLSAPEVFTELYDRHAPRIHRYAARRLGADRADDIVADTFLTAFRRRGRYDLTREDAAPWLYGIAANLIGKHHRAEIRMHRAYARTGASPVTESYAERADERVDAAGVRRALAAALAALPARDRDVLLLVAWADLTYEQVAEALSIPVGTVRSRLHRARRDVRAALGGRHPIHEGDDDA</sequence>
<dbReference type="Gene3D" id="1.10.10.10">
    <property type="entry name" value="Winged helix-like DNA-binding domain superfamily/Winged helix DNA-binding domain"/>
    <property type="match status" value="1"/>
</dbReference>
<evidence type="ECO:0000313" key="7">
    <source>
        <dbReference type="EMBL" id="POM25744.1"/>
    </source>
</evidence>
<reference evidence="7 8" key="1">
    <citation type="journal article" date="2017" name="Chemistry">
        <title>Isolation, Biosynthesis and Chemical Modifications of Rubterolones A-F: Rare Tropolone Alkaloids from Actinomadura sp. 5-2.</title>
        <authorList>
            <person name="Guo H."/>
            <person name="Benndorf R."/>
            <person name="Leichnitz D."/>
            <person name="Klassen J.L."/>
            <person name="Vollmers J."/>
            <person name="Gorls H."/>
            <person name="Steinacker M."/>
            <person name="Weigel C."/>
            <person name="Dahse H.M."/>
            <person name="Kaster A.K."/>
            <person name="de Beer Z.W."/>
            <person name="Poulsen M."/>
            <person name="Beemelmanns C."/>
        </authorList>
    </citation>
    <scope>NUCLEOTIDE SEQUENCE [LARGE SCALE GENOMIC DNA]</scope>
    <source>
        <strain evidence="7 8">5-2</strain>
    </source>
</reference>
<keyword evidence="3" id="KW-0731">Sigma factor</keyword>
<dbReference type="InterPro" id="IPR013324">
    <property type="entry name" value="RNA_pol_sigma_r3/r4-like"/>
</dbReference>
<protein>
    <submittedName>
        <fullName evidence="7">ECF RNA polymerase sigma factor SigE</fullName>
    </submittedName>
</protein>
<evidence type="ECO:0000259" key="6">
    <source>
        <dbReference type="Pfam" id="PF08281"/>
    </source>
</evidence>
<dbReference type="GO" id="GO:0016987">
    <property type="term" value="F:sigma factor activity"/>
    <property type="evidence" value="ECO:0007669"/>
    <property type="project" value="UniProtKB-KW"/>
</dbReference>
<dbReference type="Gene3D" id="1.10.1740.10">
    <property type="match status" value="1"/>
</dbReference>
<dbReference type="Proteomes" id="UP000242367">
    <property type="component" value="Unassembled WGS sequence"/>
</dbReference>
<dbReference type="InterPro" id="IPR014284">
    <property type="entry name" value="RNA_pol_sigma-70_dom"/>
</dbReference>
<evidence type="ECO:0000256" key="3">
    <source>
        <dbReference type="ARBA" id="ARBA00023082"/>
    </source>
</evidence>
<dbReference type="CDD" id="cd06171">
    <property type="entry name" value="Sigma70_r4"/>
    <property type="match status" value="1"/>
</dbReference>
<dbReference type="SUPFAM" id="SSF88659">
    <property type="entry name" value="Sigma3 and sigma4 domains of RNA polymerase sigma factors"/>
    <property type="match status" value="1"/>
</dbReference>
<gene>
    <name evidence="7" type="primary">sigE_1</name>
    <name evidence="7" type="ORF">BTM25_01270</name>
</gene>
<proteinExistence type="inferred from homology"/>
<comment type="similarity">
    <text evidence="1">Belongs to the sigma-70 factor family. ECF subfamily.</text>
</comment>
<comment type="caution">
    <text evidence="7">The sequence shown here is derived from an EMBL/GenBank/DDBJ whole genome shotgun (WGS) entry which is preliminary data.</text>
</comment>
<dbReference type="Pfam" id="PF08281">
    <property type="entry name" value="Sigma70_r4_2"/>
    <property type="match status" value="1"/>
</dbReference>
<organism evidence="7 8">
    <name type="scientific">Actinomadura rubteroloni</name>
    <dbReference type="NCBI Taxonomy" id="1926885"/>
    <lineage>
        <taxon>Bacteria</taxon>
        <taxon>Bacillati</taxon>
        <taxon>Actinomycetota</taxon>
        <taxon>Actinomycetes</taxon>
        <taxon>Streptosporangiales</taxon>
        <taxon>Thermomonosporaceae</taxon>
        <taxon>Actinomadura</taxon>
    </lineage>
</organism>
<dbReference type="RefSeq" id="WP_328589588.1">
    <property type="nucleotide sequence ID" value="NZ_MTBP01000001.1"/>
</dbReference>
<dbReference type="EMBL" id="MTBP01000001">
    <property type="protein sequence ID" value="POM25744.1"/>
    <property type="molecule type" value="Genomic_DNA"/>
</dbReference>
<keyword evidence="4" id="KW-0804">Transcription</keyword>
<dbReference type="GO" id="GO:0003677">
    <property type="term" value="F:DNA binding"/>
    <property type="evidence" value="ECO:0007669"/>
    <property type="project" value="InterPro"/>
</dbReference>
<feature type="domain" description="RNA polymerase sigma factor 70 region 4 type 2" evidence="6">
    <location>
        <begin position="133"/>
        <end position="184"/>
    </location>
</feature>
<evidence type="ECO:0000256" key="1">
    <source>
        <dbReference type="ARBA" id="ARBA00010641"/>
    </source>
</evidence>
<dbReference type="PANTHER" id="PTHR43133">
    <property type="entry name" value="RNA POLYMERASE ECF-TYPE SIGMA FACTO"/>
    <property type="match status" value="1"/>
</dbReference>
<dbReference type="AlphaFoldDB" id="A0A2P4UL02"/>
<dbReference type="InterPro" id="IPR013325">
    <property type="entry name" value="RNA_pol_sigma_r2"/>
</dbReference>
<evidence type="ECO:0000256" key="2">
    <source>
        <dbReference type="ARBA" id="ARBA00023015"/>
    </source>
</evidence>
<evidence type="ECO:0000256" key="4">
    <source>
        <dbReference type="ARBA" id="ARBA00023163"/>
    </source>
</evidence>
<accession>A0A2P4UL02</accession>
<evidence type="ECO:0000259" key="5">
    <source>
        <dbReference type="Pfam" id="PF04542"/>
    </source>
</evidence>
<dbReference type="InterPro" id="IPR036388">
    <property type="entry name" value="WH-like_DNA-bd_sf"/>
</dbReference>
<feature type="domain" description="RNA polymerase sigma-70 region 2" evidence="5">
    <location>
        <begin position="34"/>
        <end position="99"/>
    </location>
</feature>